<dbReference type="AlphaFoldDB" id="A0A8I0MYA6"/>
<reference evidence="1 2" key="1">
    <citation type="submission" date="2015-06" db="EMBL/GenBank/DDBJ databases">
        <title>Genome sequence of Pseudoalteromonas peptidolytica.</title>
        <authorList>
            <person name="Xie B.-B."/>
            <person name="Rong J.-C."/>
            <person name="Qin Q.-L."/>
            <person name="Zhang Y.-Z."/>
        </authorList>
    </citation>
    <scope>NUCLEOTIDE SEQUENCE [LARGE SCALE GENOMIC DNA]</scope>
    <source>
        <strain evidence="1 2">F12-50-A1</strain>
    </source>
</reference>
<dbReference type="RefSeq" id="WP_147389474.1">
    <property type="nucleotide sequence ID" value="NZ_AQHF01000032.1"/>
</dbReference>
<protein>
    <submittedName>
        <fullName evidence="1">Uncharacterized protein</fullName>
    </submittedName>
</protein>
<keyword evidence="2" id="KW-1185">Reference proteome</keyword>
<evidence type="ECO:0000313" key="1">
    <source>
        <dbReference type="EMBL" id="MBE0348292.1"/>
    </source>
</evidence>
<comment type="caution">
    <text evidence="1">The sequence shown here is derived from an EMBL/GenBank/DDBJ whole genome shotgun (WGS) entry which is preliminary data.</text>
</comment>
<sequence>MIHSMGTISLALNSNVIQGSNTYFQTVGKTTTGTLLIIELPQIGSQLLQVVAVVSDTELRVSKVDGTPYLSPVALQNIKYGLCKNFTHTTTAEIAKQLAELTAKWQRRETEMTGWYASDDDAYPVTDFLGTQKPVPTPAFINRLTQVASTASSDLSQMAAAIEQNKQTLATVEPRLSEFESKFTQAQAQNSNVNTKHNEVVLKHGQVSDVFNVVQNMAATVEAKHGEVSGFSESISEQAKQVTLFVEHSSAHSKLSIEAAQAAQQFKAQCEDILTQTQTFGDTLTQSVTDAKSAISQDKNNAITHVAELSEQLTTRVEEAKEQIAANSSAVTTQVNQFAGMIKSSESSAKDAANTAILKANACTIKADELTRSQVDLVNNIAQVAAQIEKPAEQVSAIAKDITNDKANVELLKKHSAAHSAISMLALETMLSNTHNIQAAFSAALDGTLTHDQINNLFN</sequence>
<evidence type="ECO:0000313" key="2">
    <source>
        <dbReference type="Proteomes" id="UP000660708"/>
    </source>
</evidence>
<accession>A0A8I0MYA6</accession>
<organism evidence="1 2">
    <name type="scientific">Pseudoalteromonas peptidolytica F12-50-A1</name>
    <dbReference type="NCBI Taxonomy" id="1315280"/>
    <lineage>
        <taxon>Bacteria</taxon>
        <taxon>Pseudomonadati</taxon>
        <taxon>Pseudomonadota</taxon>
        <taxon>Gammaproteobacteria</taxon>
        <taxon>Alteromonadales</taxon>
        <taxon>Pseudoalteromonadaceae</taxon>
        <taxon>Pseudoalteromonas</taxon>
    </lineage>
</organism>
<dbReference type="Proteomes" id="UP000660708">
    <property type="component" value="Unassembled WGS sequence"/>
</dbReference>
<dbReference type="EMBL" id="AQHF01000032">
    <property type="protein sequence ID" value="MBE0348292.1"/>
    <property type="molecule type" value="Genomic_DNA"/>
</dbReference>
<gene>
    <name evidence="1" type="ORF">PPEP_a4578</name>
</gene>
<proteinExistence type="predicted"/>
<name>A0A8I0MYA6_9GAMM</name>